<organism evidence="1 2">
    <name type="scientific">Chamaesiphon minutus (strain ATCC 27169 / PCC 6605)</name>
    <dbReference type="NCBI Taxonomy" id="1173020"/>
    <lineage>
        <taxon>Bacteria</taxon>
        <taxon>Bacillati</taxon>
        <taxon>Cyanobacteriota</taxon>
        <taxon>Cyanophyceae</taxon>
        <taxon>Gomontiellales</taxon>
        <taxon>Chamaesiphonaceae</taxon>
        <taxon>Chamaesiphon</taxon>
    </lineage>
</organism>
<proteinExistence type="predicted"/>
<keyword evidence="2" id="KW-1185">Reference proteome</keyword>
<protein>
    <submittedName>
        <fullName evidence="1">Uncharacterized protein</fullName>
    </submittedName>
</protein>
<sequence>MSTLPRSHQEIVEQLDLMLRARYPLIYIVGAEEEPIDFF</sequence>
<dbReference type="HOGENOM" id="CLU_3306825_0_0_3"/>
<dbReference type="KEGG" id="cmp:Cha6605_1053"/>
<dbReference type="EMBL" id="CP003600">
    <property type="protein sequence ID" value="AFY92287.1"/>
    <property type="molecule type" value="Genomic_DNA"/>
</dbReference>
<evidence type="ECO:0000313" key="1">
    <source>
        <dbReference type="EMBL" id="AFY92287.1"/>
    </source>
</evidence>
<dbReference type="eggNOG" id="COG0464">
    <property type="taxonomic scope" value="Bacteria"/>
</dbReference>
<name>K9UB27_CHAP6</name>
<evidence type="ECO:0000313" key="2">
    <source>
        <dbReference type="Proteomes" id="UP000010366"/>
    </source>
</evidence>
<dbReference type="Proteomes" id="UP000010366">
    <property type="component" value="Chromosome"/>
</dbReference>
<dbReference type="AlphaFoldDB" id="K9UB27"/>
<reference evidence="1 2" key="1">
    <citation type="submission" date="2012-05" db="EMBL/GenBank/DDBJ databases">
        <title>Finished chromosome of genome of Chamaesiphon sp. PCC 6605.</title>
        <authorList>
            <consortium name="US DOE Joint Genome Institute"/>
            <person name="Gugger M."/>
            <person name="Coursin T."/>
            <person name="Rippka R."/>
            <person name="Tandeau De Marsac N."/>
            <person name="Huntemann M."/>
            <person name="Wei C.-L."/>
            <person name="Han J."/>
            <person name="Detter J.C."/>
            <person name="Han C."/>
            <person name="Tapia R."/>
            <person name="Chen A."/>
            <person name="Kyrpides N."/>
            <person name="Mavromatis K."/>
            <person name="Markowitz V."/>
            <person name="Szeto E."/>
            <person name="Ivanova N."/>
            <person name="Pagani I."/>
            <person name="Pati A."/>
            <person name="Goodwin L."/>
            <person name="Nordberg H.P."/>
            <person name="Cantor M.N."/>
            <person name="Hua S.X."/>
            <person name="Woyke T."/>
            <person name="Kerfeld C.A."/>
        </authorList>
    </citation>
    <scope>NUCLEOTIDE SEQUENCE [LARGE SCALE GENOMIC DNA]</scope>
    <source>
        <strain evidence="2">ATCC 27169 / PCC 6605</strain>
    </source>
</reference>
<gene>
    <name evidence="1" type="ORF">Cha6605_1053</name>
</gene>
<accession>K9UB27</accession>